<proteinExistence type="predicted"/>
<protein>
    <submittedName>
        <fullName evidence="2">Uncharacterized protein</fullName>
    </submittedName>
</protein>
<feature type="compositionally biased region" description="Polar residues" evidence="1">
    <location>
        <begin position="120"/>
        <end position="132"/>
    </location>
</feature>
<organism evidence="2 3">
    <name type="scientific">Phyllosticta capitalensis</name>
    <dbReference type="NCBI Taxonomy" id="121624"/>
    <lineage>
        <taxon>Eukaryota</taxon>
        <taxon>Fungi</taxon>
        <taxon>Dikarya</taxon>
        <taxon>Ascomycota</taxon>
        <taxon>Pezizomycotina</taxon>
        <taxon>Dothideomycetes</taxon>
        <taxon>Dothideomycetes incertae sedis</taxon>
        <taxon>Botryosphaeriales</taxon>
        <taxon>Phyllostictaceae</taxon>
        <taxon>Phyllosticta</taxon>
    </lineage>
</organism>
<feature type="region of interest" description="Disordered" evidence="1">
    <location>
        <begin position="120"/>
        <end position="141"/>
    </location>
</feature>
<accession>A0ABR1YEJ8</accession>
<dbReference type="Proteomes" id="UP001492380">
    <property type="component" value="Unassembled WGS sequence"/>
</dbReference>
<sequence>MRAPRFVAARAGRLVAVGWHPTRGLCRLYCPMWWWGWGNDEVVERCLCLSPSHSLAPAYQREAMPARCAAQSGPIHRESGVVNNTLRCNSHRLTQKRTRKTCTAINGAKSDGAEFKENTFIQPRRNQTNPTEPNERLRKGEGCGAEERSDWLIDYESVLVV</sequence>
<dbReference type="EMBL" id="JBBWRZ010000010">
    <property type="protein sequence ID" value="KAK8227378.1"/>
    <property type="molecule type" value="Genomic_DNA"/>
</dbReference>
<comment type="caution">
    <text evidence="2">The sequence shown here is derived from an EMBL/GenBank/DDBJ whole genome shotgun (WGS) entry which is preliminary data.</text>
</comment>
<evidence type="ECO:0000256" key="1">
    <source>
        <dbReference type="SAM" id="MobiDB-lite"/>
    </source>
</evidence>
<evidence type="ECO:0000313" key="3">
    <source>
        <dbReference type="Proteomes" id="UP001492380"/>
    </source>
</evidence>
<evidence type="ECO:0000313" key="2">
    <source>
        <dbReference type="EMBL" id="KAK8227378.1"/>
    </source>
</evidence>
<keyword evidence="3" id="KW-1185">Reference proteome</keyword>
<reference evidence="2 3" key="1">
    <citation type="submission" date="2024-04" db="EMBL/GenBank/DDBJ databases">
        <title>Phyllosticta paracitricarpa is synonymous to the EU quarantine fungus P. citricarpa based on phylogenomic analyses.</title>
        <authorList>
            <consortium name="Lawrence Berkeley National Laboratory"/>
            <person name="Van Ingen-Buijs V.A."/>
            <person name="Van Westerhoven A.C."/>
            <person name="Haridas S."/>
            <person name="Skiadas P."/>
            <person name="Martin F."/>
            <person name="Groenewald J.Z."/>
            <person name="Crous P.W."/>
            <person name="Seidl M.F."/>
        </authorList>
    </citation>
    <scope>NUCLEOTIDE SEQUENCE [LARGE SCALE GENOMIC DNA]</scope>
    <source>
        <strain evidence="2 3">CBS 123374</strain>
    </source>
</reference>
<gene>
    <name evidence="2" type="ORF">HDK90DRAFT_57649</name>
</gene>
<name>A0ABR1YEJ8_9PEZI</name>